<protein>
    <recommendedName>
        <fullName evidence="4">DUF2946 domain-containing protein</fullName>
    </recommendedName>
</protein>
<name>A0ABP8IB37_9GAMM</name>
<sequence length="125" mass="13946">MTLQAIRLILLLTLLSVAGQLTAFNQHCDMTSEPNQMTMGVDHSQMDHSQMDHSKHGTESSMDTTPVMPCCDMSSGCDMASCVVMMLGSSLTSIEHYRQSSHISLYYRNFESLELHSLYKPPILS</sequence>
<keyword evidence="1" id="KW-0732">Signal</keyword>
<feature type="signal peptide" evidence="1">
    <location>
        <begin position="1"/>
        <end position="23"/>
    </location>
</feature>
<comment type="caution">
    <text evidence="2">The sequence shown here is derived from an EMBL/GenBank/DDBJ whole genome shotgun (WGS) entry which is preliminary data.</text>
</comment>
<dbReference type="EMBL" id="BAABFV010000001">
    <property type="protein sequence ID" value="GAA4354833.1"/>
    <property type="molecule type" value="Genomic_DNA"/>
</dbReference>
<gene>
    <name evidence="2" type="ORF">GCM10023151_01270</name>
</gene>
<evidence type="ECO:0000256" key="1">
    <source>
        <dbReference type="SAM" id="SignalP"/>
    </source>
</evidence>
<dbReference type="Proteomes" id="UP001501011">
    <property type="component" value="Unassembled WGS sequence"/>
</dbReference>
<evidence type="ECO:0000313" key="2">
    <source>
        <dbReference type="EMBL" id="GAA4354833.1"/>
    </source>
</evidence>
<reference evidence="3" key="1">
    <citation type="journal article" date="2019" name="Int. J. Syst. Evol. Microbiol.">
        <title>The Global Catalogue of Microorganisms (GCM) 10K type strain sequencing project: providing services to taxonomists for standard genome sequencing and annotation.</title>
        <authorList>
            <consortium name="The Broad Institute Genomics Platform"/>
            <consortium name="The Broad Institute Genome Sequencing Center for Infectious Disease"/>
            <person name="Wu L."/>
            <person name="Ma J."/>
        </authorList>
    </citation>
    <scope>NUCLEOTIDE SEQUENCE [LARGE SCALE GENOMIC DNA]</scope>
    <source>
        <strain evidence="3">JCM 17728</strain>
    </source>
</reference>
<evidence type="ECO:0008006" key="4">
    <source>
        <dbReference type="Google" id="ProtNLM"/>
    </source>
</evidence>
<organism evidence="2 3">
    <name type="scientific">Kangiella marina</name>
    <dbReference type="NCBI Taxonomy" id="1079178"/>
    <lineage>
        <taxon>Bacteria</taxon>
        <taxon>Pseudomonadati</taxon>
        <taxon>Pseudomonadota</taxon>
        <taxon>Gammaproteobacteria</taxon>
        <taxon>Kangiellales</taxon>
        <taxon>Kangiellaceae</taxon>
        <taxon>Kangiella</taxon>
    </lineage>
</organism>
<evidence type="ECO:0000313" key="3">
    <source>
        <dbReference type="Proteomes" id="UP001501011"/>
    </source>
</evidence>
<feature type="chain" id="PRO_5045473307" description="DUF2946 domain-containing protein" evidence="1">
    <location>
        <begin position="24"/>
        <end position="125"/>
    </location>
</feature>
<proteinExistence type="predicted"/>
<dbReference type="RefSeq" id="WP_345291271.1">
    <property type="nucleotide sequence ID" value="NZ_BAABFV010000001.1"/>
</dbReference>
<accession>A0ABP8IB37</accession>
<keyword evidence="3" id="KW-1185">Reference proteome</keyword>